<keyword evidence="1" id="KW-0547">Nucleotide-binding</keyword>
<gene>
    <name evidence="4" type="ORF">GKO32_00130</name>
</gene>
<dbReference type="EMBL" id="WMBA01000001">
    <property type="protein sequence ID" value="MTD52400.1"/>
    <property type="molecule type" value="Genomic_DNA"/>
</dbReference>
<dbReference type="OrthoDB" id="3656034at2"/>
<dbReference type="InterPro" id="IPR016032">
    <property type="entry name" value="Sig_transdc_resp-reg_C-effctor"/>
</dbReference>
<organism evidence="4 5">
    <name type="scientific">Amycolatopsis pithecellobii</name>
    <dbReference type="NCBI Taxonomy" id="664692"/>
    <lineage>
        <taxon>Bacteria</taxon>
        <taxon>Bacillati</taxon>
        <taxon>Actinomycetota</taxon>
        <taxon>Actinomycetes</taxon>
        <taxon>Pseudonocardiales</taxon>
        <taxon>Pseudonocardiaceae</taxon>
        <taxon>Amycolatopsis</taxon>
    </lineage>
</organism>
<dbReference type="InterPro" id="IPR036388">
    <property type="entry name" value="WH-like_DNA-bd_sf"/>
</dbReference>
<reference evidence="4 5" key="1">
    <citation type="submission" date="2019-11" db="EMBL/GenBank/DDBJ databases">
        <title>Draft genome of Amycolatopsis RM579.</title>
        <authorList>
            <person name="Duangmal K."/>
            <person name="Mingma R."/>
        </authorList>
    </citation>
    <scope>NUCLEOTIDE SEQUENCE [LARGE SCALE GENOMIC DNA]</scope>
    <source>
        <strain evidence="4 5">RM579</strain>
    </source>
</reference>
<dbReference type="AlphaFoldDB" id="A0A6N7YZ21"/>
<dbReference type="SUPFAM" id="SSF46894">
    <property type="entry name" value="C-terminal effector domain of the bipartite response regulators"/>
    <property type="match status" value="1"/>
</dbReference>
<evidence type="ECO:0000259" key="3">
    <source>
        <dbReference type="PROSITE" id="PS50043"/>
    </source>
</evidence>
<keyword evidence="2" id="KW-0067">ATP-binding</keyword>
<keyword evidence="5" id="KW-1185">Reference proteome</keyword>
<dbReference type="InterPro" id="IPR011990">
    <property type="entry name" value="TPR-like_helical_dom_sf"/>
</dbReference>
<dbReference type="SUPFAM" id="SSF48452">
    <property type="entry name" value="TPR-like"/>
    <property type="match status" value="1"/>
</dbReference>
<dbReference type="GO" id="GO:0004016">
    <property type="term" value="F:adenylate cyclase activity"/>
    <property type="evidence" value="ECO:0007669"/>
    <property type="project" value="TreeGrafter"/>
</dbReference>
<dbReference type="InterPro" id="IPR027417">
    <property type="entry name" value="P-loop_NTPase"/>
</dbReference>
<dbReference type="Gene3D" id="1.25.40.10">
    <property type="entry name" value="Tetratricopeptide repeat domain"/>
    <property type="match status" value="1"/>
</dbReference>
<dbReference type="CDD" id="cd06170">
    <property type="entry name" value="LuxR_C_like"/>
    <property type="match status" value="1"/>
</dbReference>
<sequence length="850" mass="91527">MSRPSEQDAVDALSLVGRDHEIARVSALLAENQAVVVSGDWGSGKTALLDVVARDARRLGRSVVRLSGRRNAAGPVSTVLRQLVPAPKVPLVVVDDADRLDSASRQALASLSRQPAESRAELVLSVDVDASVPEFEQGHPVIELEPLDLPSAHLLLDRQPHPPTGRARLRVLDQAAGNPLALIELARNAEDDRHLLSPSRRLERALISRLAGLPAGTRAALLLAATDPVAGGLHEVDPGAWAPAERAGLVRFIGQQVHFRHPLLRAAVYHNAPLEQRREAHLTLARALTARPDRQAWHAAEAARRPDEGVAVRLASAADRVLRDEGYAAAATIRERAGELSPAAEDRAMRLVEAACHTIWLRQPQWTHDLLRQADVSGADPVTRARAVLLAGRALALNHRYAAALSVLSEAVEQVADSDPVLALDMLGTGAVVAYHSGSPAARDGVRRLLGRVTGISDNGGIELRRAWTSALIDPIGDRATLIHELPRLAERAAGDPQRLIAVGTVAWLLDETPRALDLFDDGLSRWRAHAPIPHSLVCAAWSAYFEMGQWDTAHAMAEHASAETAIADLPEAAASALLMRASVLALRGQATSAIELATDASALIDPMAQTMLGVRTQWVLGAAAVADGDHDAAFHHFRSAFTAEGEPVHFHASYAVLADLAAAAARIGRSGDVAPLLDMATRALGGNASPRLASLLHRAAALSAAEEVEAERHFRAALEVERWPFEHAQLQLDYGEWLRRRRRIVEARPLLLAAVATFRRLGAGPWTRRAEAELRAAGVGAPDTTATSLSELTTQQQQIVRLASRGMTNREIGEQLFLSRRTVESHLYRSFPKLGVTSRAQLRDLLPSD</sequence>
<dbReference type="PANTHER" id="PTHR16305">
    <property type="entry name" value="TESTICULAR SOLUBLE ADENYLYL CYCLASE"/>
    <property type="match status" value="1"/>
</dbReference>
<dbReference type="Gene3D" id="1.10.10.10">
    <property type="entry name" value="Winged helix-like DNA-binding domain superfamily/Winged helix DNA-binding domain"/>
    <property type="match status" value="1"/>
</dbReference>
<dbReference type="PRINTS" id="PR00038">
    <property type="entry name" value="HTHLUXR"/>
</dbReference>
<dbReference type="GO" id="GO:0005524">
    <property type="term" value="F:ATP binding"/>
    <property type="evidence" value="ECO:0007669"/>
    <property type="project" value="UniProtKB-KW"/>
</dbReference>
<dbReference type="RefSeq" id="WP_154754671.1">
    <property type="nucleotide sequence ID" value="NZ_WMBA01000001.1"/>
</dbReference>
<dbReference type="InterPro" id="IPR000792">
    <property type="entry name" value="Tscrpt_reg_LuxR_C"/>
</dbReference>
<protein>
    <submittedName>
        <fullName evidence="4">LuxR family transcriptional regulator</fullName>
    </submittedName>
</protein>
<dbReference type="PROSITE" id="PS00622">
    <property type="entry name" value="HTH_LUXR_1"/>
    <property type="match status" value="1"/>
</dbReference>
<name>A0A6N7YZ21_9PSEU</name>
<dbReference type="SMART" id="SM00421">
    <property type="entry name" value="HTH_LUXR"/>
    <property type="match status" value="1"/>
</dbReference>
<accession>A0A6N7YZ21</accession>
<dbReference type="Pfam" id="PF00196">
    <property type="entry name" value="GerE"/>
    <property type="match status" value="1"/>
</dbReference>
<comment type="caution">
    <text evidence="4">The sequence shown here is derived from an EMBL/GenBank/DDBJ whole genome shotgun (WGS) entry which is preliminary data.</text>
</comment>
<dbReference type="GO" id="GO:0006355">
    <property type="term" value="P:regulation of DNA-templated transcription"/>
    <property type="evidence" value="ECO:0007669"/>
    <property type="project" value="InterPro"/>
</dbReference>
<evidence type="ECO:0000313" key="5">
    <source>
        <dbReference type="Proteomes" id="UP000440096"/>
    </source>
</evidence>
<dbReference type="PANTHER" id="PTHR16305:SF35">
    <property type="entry name" value="TRANSCRIPTIONAL ACTIVATOR DOMAIN"/>
    <property type="match status" value="1"/>
</dbReference>
<feature type="domain" description="HTH luxR-type" evidence="3">
    <location>
        <begin position="786"/>
        <end position="850"/>
    </location>
</feature>
<dbReference type="GO" id="GO:0005737">
    <property type="term" value="C:cytoplasm"/>
    <property type="evidence" value="ECO:0007669"/>
    <property type="project" value="TreeGrafter"/>
</dbReference>
<evidence type="ECO:0000313" key="4">
    <source>
        <dbReference type="EMBL" id="MTD52400.1"/>
    </source>
</evidence>
<proteinExistence type="predicted"/>
<dbReference type="SUPFAM" id="SSF52540">
    <property type="entry name" value="P-loop containing nucleoside triphosphate hydrolases"/>
    <property type="match status" value="1"/>
</dbReference>
<dbReference type="GO" id="GO:0003677">
    <property type="term" value="F:DNA binding"/>
    <property type="evidence" value="ECO:0007669"/>
    <property type="project" value="InterPro"/>
</dbReference>
<evidence type="ECO:0000256" key="2">
    <source>
        <dbReference type="ARBA" id="ARBA00022840"/>
    </source>
</evidence>
<evidence type="ECO:0000256" key="1">
    <source>
        <dbReference type="ARBA" id="ARBA00022741"/>
    </source>
</evidence>
<dbReference type="PROSITE" id="PS50043">
    <property type="entry name" value="HTH_LUXR_2"/>
    <property type="match status" value="1"/>
</dbReference>
<dbReference type="Proteomes" id="UP000440096">
    <property type="component" value="Unassembled WGS sequence"/>
</dbReference>
<dbReference type="Gene3D" id="3.40.50.300">
    <property type="entry name" value="P-loop containing nucleotide triphosphate hydrolases"/>
    <property type="match status" value="1"/>
</dbReference>